<dbReference type="PANTHER" id="PTHR34401">
    <property type="entry name" value="PROTEIN CBG12388-RELATED"/>
    <property type="match status" value="1"/>
</dbReference>
<dbReference type="Proteomes" id="UP001328107">
    <property type="component" value="Unassembled WGS sequence"/>
</dbReference>
<gene>
    <name evidence="2" type="ORF">PMAYCL1PPCAC_16055</name>
</gene>
<evidence type="ECO:0000313" key="3">
    <source>
        <dbReference type="Proteomes" id="UP001328107"/>
    </source>
</evidence>
<name>A0AAN5CK15_9BILA</name>
<protein>
    <recommendedName>
        <fullName evidence="4">24 kDa family member</fullName>
    </recommendedName>
</protein>
<evidence type="ECO:0000256" key="1">
    <source>
        <dbReference type="SAM" id="SignalP"/>
    </source>
</evidence>
<dbReference type="AlphaFoldDB" id="A0AAN5CK15"/>
<keyword evidence="1" id="KW-0732">Signal</keyword>
<evidence type="ECO:0000313" key="2">
    <source>
        <dbReference type="EMBL" id="GMR45860.1"/>
    </source>
</evidence>
<accession>A0AAN5CK15</accession>
<proteinExistence type="predicted"/>
<feature type="signal peptide" evidence="1">
    <location>
        <begin position="1"/>
        <end position="18"/>
    </location>
</feature>
<comment type="caution">
    <text evidence="2">The sequence shown here is derived from an EMBL/GenBank/DDBJ whole genome shotgun (WGS) entry which is preliminary data.</text>
</comment>
<organism evidence="2 3">
    <name type="scientific">Pristionchus mayeri</name>
    <dbReference type="NCBI Taxonomy" id="1317129"/>
    <lineage>
        <taxon>Eukaryota</taxon>
        <taxon>Metazoa</taxon>
        <taxon>Ecdysozoa</taxon>
        <taxon>Nematoda</taxon>
        <taxon>Chromadorea</taxon>
        <taxon>Rhabditida</taxon>
        <taxon>Rhabditina</taxon>
        <taxon>Diplogasteromorpha</taxon>
        <taxon>Diplogasteroidea</taxon>
        <taxon>Neodiplogasteridae</taxon>
        <taxon>Pristionchus</taxon>
    </lineage>
</organism>
<dbReference type="PANTHER" id="PTHR34401:SF3">
    <property type="entry name" value="DB DOMAIN-CONTAINING PROTEIN"/>
    <property type="match status" value="1"/>
</dbReference>
<reference evidence="3" key="1">
    <citation type="submission" date="2022-10" db="EMBL/GenBank/DDBJ databases">
        <title>Genome assembly of Pristionchus species.</title>
        <authorList>
            <person name="Yoshida K."/>
            <person name="Sommer R.J."/>
        </authorList>
    </citation>
    <scope>NUCLEOTIDE SEQUENCE [LARGE SCALE GENOMIC DNA]</scope>
    <source>
        <strain evidence="3">RS5460</strain>
    </source>
</reference>
<evidence type="ECO:0008006" key="4">
    <source>
        <dbReference type="Google" id="ProtNLM"/>
    </source>
</evidence>
<keyword evidence="3" id="KW-1185">Reference proteome</keyword>
<sequence>MTMYALAAVALLCVCVSGQQMQNQCLCSDVNPCIDAAPAALEQCADKCKSFATDMGASIPKLRQCGEAHLPQIMQGIECMRAKLENVCAAAPGAMVPRRFPETFQLAAFRELNAGLQRSGLLQEAQSLIQTGKKALGCMVRCGEQHNCAKKLHCGLALPADNVIIGMAKTCAFQAGLSTPVAREVCGCLVNAGLKVLAPMCPKIIIS</sequence>
<dbReference type="EMBL" id="BTRK01000004">
    <property type="protein sequence ID" value="GMR45860.1"/>
    <property type="molecule type" value="Genomic_DNA"/>
</dbReference>
<feature type="chain" id="PRO_5043036523" description="24 kDa family member" evidence="1">
    <location>
        <begin position="19"/>
        <end position="207"/>
    </location>
</feature>